<evidence type="ECO:0000256" key="6">
    <source>
        <dbReference type="SAM" id="MobiDB-lite"/>
    </source>
</evidence>
<organism evidence="8 9">
    <name type="scientific">Microlunatus aurantiacus</name>
    <dbReference type="NCBI Taxonomy" id="446786"/>
    <lineage>
        <taxon>Bacteria</taxon>
        <taxon>Bacillati</taxon>
        <taxon>Actinomycetota</taxon>
        <taxon>Actinomycetes</taxon>
        <taxon>Propionibacteriales</taxon>
        <taxon>Propionibacteriaceae</taxon>
        <taxon>Microlunatus</taxon>
    </lineage>
</organism>
<protein>
    <recommendedName>
        <fullName evidence="7">HTH tetR-type domain-containing protein</fullName>
    </recommendedName>
</protein>
<name>A0ABP7DVZ9_9ACTN</name>
<dbReference type="PRINTS" id="PR00455">
    <property type="entry name" value="HTHTETR"/>
</dbReference>
<dbReference type="RefSeq" id="WP_344813223.1">
    <property type="nucleotide sequence ID" value="NZ_BAAAYX010000013.1"/>
</dbReference>
<feature type="region of interest" description="Disordered" evidence="6">
    <location>
        <begin position="1"/>
        <end position="30"/>
    </location>
</feature>
<proteinExistence type="predicted"/>
<dbReference type="PROSITE" id="PS50977">
    <property type="entry name" value="HTH_TETR_2"/>
    <property type="match status" value="1"/>
</dbReference>
<reference evidence="9" key="1">
    <citation type="journal article" date="2019" name="Int. J. Syst. Evol. Microbiol.">
        <title>The Global Catalogue of Microorganisms (GCM) 10K type strain sequencing project: providing services to taxonomists for standard genome sequencing and annotation.</title>
        <authorList>
            <consortium name="The Broad Institute Genomics Platform"/>
            <consortium name="The Broad Institute Genome Sequencing Center for Infectious Disease"/>
            <person name="Wu L."/>
            <person name="Ma J."/>
        </authorList>
    </citation>
    <scope>NUCLEOTIDE SEQUENCE [LARGE SCALE GENOMIC DNA]</scope>
    <source>
        <strain evidence="9">JCM 16548</strain>
    </source>
</reference>
<feature type="DNA-binding region" description="H-T-H motif" evidence="5">
    <location>
        <begin position="63"/>
        <end position="82"/>
    </location>
</feature>
<accession>A0ABP7DVZ9</accession>
<evidence type="ECO:0000256" key="3">
    <source>
        <dbReference type="ARBA" id="ARBA00023125"/>
    </source>
</evidence>
<keyword evidence="2" id="KW-0805">Transcription regulation</keyword>
<dbReference type="PANTHER" id="PTHR30055:SF234">
    <property type="entry name" value="HTH-TYPE TRANSCRIPTIONAL REGULATOR BETI"/>
    <property type="match status" value="1"/>
</dbReference>
<dbReference type="InterPro" id="IPR009057">
    <property type="entry name" value="Homeodomain-like_sf"/>
</dbReference>
<feature type="compositionally biased region" description="Pro residues" evidence="6">
    <location>
        <begin position="14"/>
        <end position="23"/>
    </location>
</feature>
<keyword evidence="1" id="KW-0678">Repressor</keyword>
<dbReference type="SUPFAM" id="SSF48498">
    <property type="entry name" value="Tetracyclin repressor-like, C-terminal domain"/>
    <property type="match status" value="1"/>
</dbReference>
<dbReference type="InterPro" id="IPR039538">
    <property type="entry name" value="BetI_C"/>
</dbReference>
<dbReference type="InterPro" id="IPR050109">
    <property type="entry name" value="HTH-type_TetR-like_transc_reg"/>
</dbReference>
<evidence type="ECO:0000313" key="9">
    <source>
        <dbReference type="Proteomes" id="UP001500051"/>
    </source>
</evidence>
<sequence>MTVEEEPRAWSAPLPSPPPPLLPPRVEDERPEGVYARRTRLRKQEILDSALVAFGQKGFYKATLADVASAAGITAAGLLHHFKTKEALLVELLERRDLLGLQDSPGGELPRGRAMLQHLVDTMARNMTAPVSTQMYAVLSVEAATDAHPARCWFLDRYQRLRTLIAATLVDGAADGDFEVVAEPVSTAAAIIAVMDGLQIQWLYEPDSVDMAEITCRVINALVRPAVPLVPRNSAAAPPPA</sequence>
<dbReference type="Gene3D" id="1.10.357.10">
    <property type="entry name" value="Tetracycline Repressor, domain 2"/>
    <property type="match status" value="1"/>
</dbReference>
<dbReference type="PANTHER" id="PTHR30055">
    <property type="entry name" value="HTH-TYPE TRANSCRIPTIONAL REGULATOR RUTR"/>
    <property type="match status" value="1"/>
</dbReference>
<evidence type="ECO:0000256" key="1">
    <source>
        <dbReference type="ARBA" id="ARBA00022491"/>
    </source>
</evidence>
<comment type="caution">
    <text evidence="8">The sequence shown here is derived from an EMBL/GenBank/DDBJ whole genome shotgun (WGS) entry which is preliminary data.</text>
</comment>
<feature type="domain" description="HTH tetR-type" evidence="7">
    <location>
        <begin position="40"/>
        <end position="100"/>
    </location>
</feature>
<dbReference type="SUPFAM" id="SSF46689">
    <property type="entry name" value="Homeodomain-like"/>
    <property type="match status" value="1"/>
</dbReference>
<dbReference type="InterPro" id="IPR036271">
    <property type="entry name" value="Tet_transcr_reg_TetR-rel_C_sf"/>
</dbReference>
<evidence type="ECO:0000256" key="5">
    <source>
        <dbReference type="PROSITE-ProRule" id="PRU00335"/>
    </source>
</evidence>
<evidence type="ECO:0000256" key="2">
    <source>
        <dbReference type="ARBA" id="ARBA00023015"/>
    </source>
</evidence>
<keyword evidence="3 5" id="KW-0238">DNA-binding</keyword>
<evidence type="ECO:0000259" key="7">
    <source>
        <dbReference type="PROSITE" id="PS50977"/>
    </source>
</evidence>
<gene>
    <name evidence="8" type="ORF">GCM10022204_30260</name>
</gene>
<dbReference type="Proteomes" id="UP001500051">
    <property type="component" value="Unassembled WGS sequence"/>
</dbReference>
<dbReference type="InterPro" id="IPR001647">
    <property type="entry name" value="HTH_TetR"/>
</dbReference>
<keyword evidence="9" id="KW-1185">Reference proteome</keyword>
<evidence type="ECO:0000313" key="8">
    <source>
        <dbReference type="EMBL" id="GAA3709893.1"/>
    </source>
</evidence>
<evidence type="ECO:0000256" key="4">
    <source>
        <dbReference type="ARBA" id="ARBA00023163"/>
    </source>
</evidence>
<dbReference type="Pfam" id="PF13977">
    <property type="entry name" value="TetR_C_6"/>
    <property type="match status" value="1"/>
</dbReference>
<keyword evidence="4" id="KW-0804">Transcription</keyword>
<dbReference type="EMBL" id="BAAAYX010000013">
    <property type="protein sequence ID" value="GAA3709893.1"/>
    <property type="molecule type" value="Genomic_DNA"/>
</dbReference>
<dbReference type="Pfam" id="PF00440">
    <property type="entry name" value="TetR_N"/>
    <property type="match status" value="1"/>
</dbReference>